<gene>
    <name evidence="1" type="ORF">AGR2A_Lc80129</name>
</gene>
<name>A0A9W5B5M0_9HYPH</name>
<proteinExistence type="predicted"/>
<protein>
    <submittedName>
        <fullName evidence="1">Uncharacterized protein</fullName>
    </submittedName>
</protein>
<dbReference type="EMBL" id="FBVY01000037">
    <property type="protein sequence ID" value="CUX00134.1"/>
    <property type="molecule type" value="Genomic_DNA"/>
</dbReference>
<keyword evidence="2" id="KW-1185">Reference proteome</keyword>
<accession>A0A9W5B5M0</accession>
<organism evidence="1 2">
    <name type="scientific">Agrobacterium genomosp. 2 str. CFBP 5494</name>
    <dbReference type="NCBI Taxonomy" id="1183436"/>
    <lineage>
        <taxon>Bacteria</taxon>
        <taxon>Pseudomonadati</taxon>
        <taxon>Pseudomonadota</taxon>
        <taxon>Alphaproteobacteria</taxon>
        <taxon>Hyphomicrobiales</taxon>
        <taxon>Rhizobiaceae</taxon>
        <taxon>Rhizobium/Agrobacterium group</taxon>
        <taxon>Agrobacterium</taxon>
        <taxon>Agrobacterium tumefaciens complex</taxon>
    </lineage>
</organism>
<comment type="caution">
    <text evidence="1">The sequence shown here is derived from an EMBL/GenBank/DDBJ whole genome shotgun (WGS) entry which is preliminary data.</text>
</comment>
<evidence type="ECO:0000313" key="1">
    <source>
        <dbReference type="EMBL" id="CUX00134.1"/>
    </source>
</evidence>
<reference evidence="1 2" key="1">
    <citation type="submission" date="2016-01" db="EMBL/GenBank/DDBJ databases">
        <authorList>
            <person name="Regsiter A."/>
            <person name="william w."/>
        </authorList>
    </citation>
    <scope>NUCLEOTIDE SEQUENCE [LARGE SCALE GENOMIC DNA]</scope>
    <source>
        <strain evidence="1 2">CFBP 5494</strain>
    </source>
</reference>
<dbReference type="Proteomes" id="UP000191933">
    <property type="component" value="Unassembled WGS sequence"/>
</dbReference>
<dbReference type="AlphaFoldDB" id="A0A9W5B5M0"/>
<sequence>MFLVLLSQNTTCFWRNASFSSTPMGCKPSKLVTLAPCRNEVGRDAWQIRIRDLTPKKQPLIIGRLLARRPLSSFGRG</sequence>
<evidence type="ECO:0000313" key="2">
    <source>
        <dbReference type="Proteomes" id="UP000191933"/>
    </source>
</evidence>